<feature type="domain" description="Peptidase S8/S53" evidence="6">
    <location>
        <begin position="207"/>
        <end position="372"/>
    </location>
</feature>
<feature type="active site" description="Charge relay system" evidence="5">
    <location>
        <position position="187"/>
    </location>
</feature>
<keyword evidence="2 5" id="KW-0645">Protease</keyword>
<evidence type="ECO:0000256" key="2">
    <source>
        <dbReference type="ARBA" id="ARBA00022670"/>
    </source>
</evidence>
<feature type="active site" description="Charge relay system" evidence="5">
    <location>
        <position position="213"/>
    </location>
</feature>
<dbReference type="Pfam" id="PF00082">
    <property type="entry name" value="Peptidase_S8"/>
    <property type="match status" value="1"/>
</dbReference>
<dbReference type="AlphaFoldDB" id="A0A430FZ60"/>
<reference evidence="7 8" key="1">
    <citation type="submission" date="2018-07" db="EMBL/GenBank/DDBJ databases">
        <title>Genomic and Epidemiologic Investigation of an Indolent Hospital Outbreak.</title>
        <authorList>
            <person name="Johnson R.C."/>
            <person name="Deming C."/>
            <person name="Conlan S."/>
            <person name="Zellmer C.J."/>
            <person name="Michelin A.V."/>
            <person name="Lee-Lin S."/>
            <person name="Thomas P.J."/>
            <person name="Park M."/>
            <person name="Weingarten R.A."/>
            <person name="Less J."/>
            <person name="Dekker J.P."/>
            <person name="Frank K.M."/>
            <person name="Musser K.A."/>
            <person name="Mcquiston J.R."/>
            <person name="Henderson D.K."/>
            <person name="Lau A.F."/>
            <person name="Palmore T.N."/>
            <person name="Segre J.A."/>
        </authorList>
    </citation>
    <scope>NUCLEOTIDE SEQUENCE [LARGE SCALE GENOMIC DNA]</scope>
    <source>
        <strain evidence="7 8">SK-CDC1_0717</strain>
    </source>
</reference>
<comment type="caution">
    <text evidence="7">The sequence shown here is derived from an EMBL/GenBank/DDBJ whole genome shotgun (WGS) entry which is preliminary data.</text>
</comment>
<dbReference type="PANTHER" id="PTHR43806:SF11">
    <property type="entry name" value="CEREVISIN-RELATED"/>
    <property type="match status" value="1"/>
</dbReference>
<evidence type="ECO:0000256" key="4">
    <source>
        <dbReference type="ARBA" id="ARBA00022825"/>
    </source>
</evidence>
<proteinExistence type="inferred from homology"/>
<dbReference type="InterPro" id="IPR050131">
    <property type="entry name" value="Peptidase_S8_subtilisin-like"/>
</dbReference>
<feature type="active site" description="Charge relay system" evidence="5">
    <location>
        <position position="364"/>
    </location>
</feature>
<comment type="similarity">
    <text evidence="1 5">Belongs to the peptidase S8 family.</text>
</comment>
<keyword evidence="4 5" id="KW-0720">Serine protease</keyword>
<keyword evidence="3 5" id="KW-0378">Hydrolase</keyword>
<dbReference type="PANTHER" id="PTHR43806">
    <property type="entry name" value="PEPTIDASE S8"/>
    <property type="match status" value="1"/>
</dbReference>
<evidence type="ECO:0000259" key="6">
    <source>
        <dbReference type="Pfam" id="PF00082"/>
    </source>
</evidence>
<accession>A0A430FZ60</accession>
<dbReference type="EMBL" id="QQYZ01000023">
    <property type="protein sequence ID" value="RSY78540.1"/>
    <property type="molecule type" value="Genomic_DNA"/>
</dbReference>
<dbReference type="InterPro" id="IPR036852">
    <property type="entry name" value="Peptidase_S8/S53_dom_sf"/>
</dbReference>
<evidence type="ECO:0000313" key="8">
    <source>
        <dbReference type="Proteomes" id="UP000287746"/>
    </source>
</evidence>
<protein>
    <recommendedName>
        <fullName evidence="6">Peptidase S8/S53 domain-containing protein</fullName>
    </recommendedName>
</protein>
<dbReference type="InterPro" id="IPR000209">
    <property type="entry name" value="Peptidase_S8/S53_dom"/>
</dbReference>
<gene>
    <name evidence="7" type="ORF">DAH66_18500</name>
</gene>
<evidence type="ECO:0000256" key="5">
    <source>
        <dbReference type="PROSITE-ProRule" id="PRU01240"/>
    </source>
</evidence>
<dbReference type="SUPFAM" id="SSF52743">
    <property type="entry name" value="Subtilisin-like"/>
    <property type="match status" value="1"/>
</dbReference>
<evidence type="ECO:0000313" key="7">
    <source>
        <dbReference type="EMBL" id="RSY78540.1"/>
    </source>
</evidence>
<organism evidence="7 8">
    <name type="scientific">Sphingomonas koreensis</name>
    <dbReference type="NCBI Taxonomy" id="93064"/>
    <lineage>
        <taxon>Bacteria</taxon>
        <taxon>Pseudomonadati</taxon>
        <taxon>Pseudomonadota</taxon>
        <taxon>Alphaproteobacteria</taxon>
        <taxon>Sphingomonadales</taxon>
        <taxon>Sphingomonadaceae</taxon>
        <taxon>Sphingomonas</taxon>
    </lineage>
</organism>
<evidence type="ECO:0000256" key="3">
    <source>
        <dbReference type="ARBA" id="ARBA00022801"/>
    </source>
</evidence>
<dbReference type="GO" id="GO:0004252">
    <property type="term" value="F:serine-type endopeptidase activity"/>
    <property type="evidence" value="ECO:0007669"/>
    <property type="project" value="UniProtKB-UniRule"/>
</dbReference>
<dbReference type="Gene3D" id="3.40.50.200">
    <property type="entry name" value="Peptidase S8/S53 domain"/>
    <property type="match status" value="1"/>
</dbReference>
<dbReference type="PROSITE" id="PS51892">
    <property type="entry name" value="SUBTILASE"/>
    <property type="match status" value="1"/>
</dbReference>
<dbReference type="Proteomes" id="UP000287746">
    <property type="component" value="Unassembled WGS sequence"/>
</dbReference>
<dbReference type="GO" id="GO:0006508">
    <property type="term" value="P:proteolysis"/>
    <property type="evidence" value="ECO:0007669"/>
    <property type="project" value="UniProtKB-KW"/>
</dbReference>
<evidence type="ECO:0000256" key="1">
    <source>
        <dbReference type="ARBA" id="ARBA00011073"/>
    </source>
</evidence>
<name>A0A430FZ60_9SPHN</name>
<sequence length="420" mass="42586">MGWSARMATIGAAGTLLFAVPGGAQLLPQLPLPVGGVVDRVTGTAGDLERTLDDASSLVRAQVARTRDLVRRHPDRITLDPEGNAVRARELVMLDADRAAIDAAAAAGFRLIEQVELGELGIGYARFETPRGMAIGQARRRLHKLAGGREVSADALYFASGSGATPAPPLAPAPLQAAAAGRIGIIDGGVRPGTAGLAAQQGFASGAPRSNDHAAAIASLLAGGNGIRASAPGARLYVADIYGGDPAGGSAAAIGQALAWMVRQRVPVVVVSLTGPPNPLLARVVGAARRLGTVVVAAVGNDGPAAPPAYPASYPQAIAVTGVDARGRPLIEAGRARKIDYAAPAADLLAADATGRAKRLRGTSYAVPFVAARLSAHLGSGGIDAAIRALDREARDMGKRGPDGQFGRGLVCGECATRPR</sequence>